<name>A0A3E0H429_9GAMM</name>
<dbReference type="PANTHER" id="PTHR30570">
    <property type="entry name" value="PERIPLASMIC PHOSPHATE BINDING COMPONENT OF PHOSPHATE ABC TRANSPORTER"/>
    <property type="match status" value="1"/>
</dbReference>
<protein>
    <submittedName>
        <fullName evidence="4">Phosphate ABC transporter substrate-binding protein (PhoT family)</fullName>
    </submittedName>
</protein>
<dbReference type="Gene3D" id="3.40.190.10">
    <property type="entry name" value="Periplasmic binding protein-like II"/>
    <property type="match status" value="2"/>
</dbReference>
<proteinExistence type="predicted"/>
<feature type="chain" id="PRO_5017774864" evidence="2">
    <location>
        <begin position="21"/>
        <end position="266"/>
    </location>
</feature>
<feature type="domain" description="PBP" evidence="3">
    <location>
        <begin position="17"/>
        <end position="251"/>
    </location>
</feature>
<dbReference type="RefSeq" id="WP_116208423.1">
    <property type="nucleotide sequence ID" value="NZ_QUNR01000003.1"/>
</dbReference>
<dbReference type="Pfam" id="PF12849">
    <property type="entry name" value="PBP_like_2"/>
    <property type="match status" value="1"/>
</dbReference>
<dbReference type="InterPro" id="IPR050811">
    <property type="entry name" value="Phosphate_ABC_transporter"/>
</dbReference>
<keyword evidence="1 2" id="KW-0732">Signal</keyword>
<evidence type="ECO:0000313" key="5">
    <source>
        <dbReference type="Proteomes" id="UP000256774"/>
    </source>
</evidence>
<dbReference type="AlphaFoldDB" id="A0A3E0H429"/>
<evidence type="ECO:0000256" key="2">
    <source>
        <dbReference type="SAM" id="SignalP"/>
    </source>
</evidence>
<comment type="caution">
    <text evidence="4">The sequence shown here is derived from an EMBL/GenBank/DDBJ whole genome shotgun (WGS) entry which is preliminary data.</text>
</comment>
<dbReference type="OrthoDB" id="9801510at2"/>
<dbReference type="SUPFAM" id="SSF53850">
    <property type="entry name" value="Periplasmic binding protein-like II"/>
    <property type="match status" value="1"/>
</dbReference>
<dbReference type="Proteomes" id="UP000256774">
    <property type="component" value="Unassembled WGS sequence"/>
</dbReference>
<dbReference type="PANTHER" id="PTHR30570:SF1">
    <property type="entry name" value="PHOSPHATE-BINDING PROTEIN PSTS"/>
    <property type="match status" value="1"/>
</dbReference>
<evidence type="ECO:0000256" key="1">
    <source>
        <dbReference type="ARBA" id="ARBA00022729"/>
    </source>
</evidence>
<dbReference type="CDD" id="cd13653">
    <property type="entry name" value="PBP2_phosphate_like_1"/>
    <property type="match status" value="1"/>
</dbReference>
<sequence>MIIRAVLAVLSLSLSATSLAADNKLVLTGSSTIAPLALEIGRRFESLNPGVRVDVQSGGSSRGIADARSGLADIGLVSRALKPEEADLSAHLIARDGITVITHASNPIKALSKQQIIDIYTGKISNWKAVGGRDQRITVVNKAEGRSTLELFTQHFGLKNPDIRAQVVIGDNQQGIKTVAGNPSAIGYVSIGTAEYEAEVGTPIRLLPLNGIQALVANVSNERFPLARPLNLVTKTAPTGLAKRFIDFAQSAAVHDIVRDQFFVPR</sequence>
<reference evidence="4 5" key="1">
    <citation type="submission" date="2018-08" db="EMBL/GenBank/DDBJ databases">
        <title>Genomic Encyclopedia of Type Strains, Phase IV (KMG-IV): sequencing the most valuable type-strain genomes for metagenomic binning, comparative biology and taxonomic classification.</title>
        <authorList>
            <person name="Goeker M."/>
        </authorList>
    </citation>
    <scope>NUCLEOTIDE SEQUENCE [LARGE SCALE GENOMIC DNA]</scope>
    <source>
        <strain evidence="4 5">DSM 26022</strain>
    </source>
</reference>
<keyword evidence="5" id="KW-1185">Reference proteome</keyword>
<dbReference type="EMBL" id="QUNR01000003">
    <property type="protein sequence ID" value="REH37816.1"/>
    <property type="molecule type" value="Genomic_DNA"/>
</dbReference>
<evidence type="ECO:0000313" key="4">
    <source>
        <dbReference type="EMBL" id="REH37816.1"/>
    </source>
</evidence>
<accession>A0A3E0H429</accession>
<feature type="signal peptide" evidence="2">
    <location>
        <begin position="1"/>
        <end position="20"/>
    </location>
</feature>
<gene>
    <name evidence="4" type="ORF">DFR26_1600</name>
</gene>
<organism evidence="4 5">
    <name type="scientific">Paraperlucidibaca baekdonensis</name>
    <dbReference type="NCBI Taxonomy" id="748120"/>
    <lineage>
        <taxon>Bacteria</taxon>
        <taxon>Pseudomonadati</taxon>
        <taxon>Pseudomonadota</taxon>
        <taxon>Gammaproteobacteria</taxon>
        <taxon>Moraxellales</taxon>
        <taxon>Moraxellaceae</taxon>
        <taxon>Paraperlucidibaca</taxon>
    </lineage>
</organism>
<dbReference type="InterPro" id="IPR024370">
    <property type="entry name" value="PBP_domain"/>
</dbReference>
<evidence type="ECO:0000259" key="3">
    <source>
        <dbReference type="Pfam" id="PF12849"/>
    </source>
</evidence>